<dbReference type="EMBL" id="CAKLBY020000047">
    <property type="protein sequence ID" value="CAK7918544.1"/>
    <property type="molecule type" value="Genomic_DNA"/>
</dbReference>
<dbReference type="AlphaFoldDB" id="A0AAV1TEC7"/>
<feature type="compositionally biased region" description="Gly residues" evidence="1">
    <location>
        <begin position="72"/>
        <end position="82"/>
    </location>
</feature>
<protein>
    <submittedName>
        <fullName evidence="2">Uncharacterized protein</fullName>
    </submittedName>
</protein>
<feature type="region of interest" description="Disordered" evidence="1">
    <location>
        <begin position="1"/>
        <end position="82"/>
    </location>
</feature>
<evidence type="ECO:0000256" key="1">
    <source>
        <dbReference type="SAM" id="MobiDB-lite"/>
    </source>
</evidence>
<organism evidence="2 3">
    <name type="scientific">Peronospora matthiolae</name>
    <dbReference type="NCBI Taxonomy" id="2874970"/>
    <lineage>
        <taxon>Eukaryota</taxon>
        <taxon>Sar</taxon>
        <taxon>Stramenopiles</taxon>
        <taxon>Oomycota</taxon>
        <taxon>Peronosporomycetes</taxon>
        <taxon>Peronosporales</taxon>
        <taxon>Peronosporaceae</taxon>
        <taxon>Peronospora</taxon>
    </lineage>
</organism>
<name>A0AAV1TEC7_9STRA</name>
<sequence>MSEPDCSSFGGDGGNNRLATGGSTDGKADDGPSGLKVSSSGGDGGDTRLIAGGSNDGEADGGMSEPDCSSFGGDGGNNFAGG</sequence>
<gene>
    <name evidence="2" type="ORF">PM001_LOCUS5815</name>
</gene>
<evidence type="ECO:0000313" key="2">
    <source>
        <dbReference type="EMBL" id="CAK7918544.1"/>
    </source>
</evidence>
<comment type="caution">
    <text evidence="2">The sequence shown here is derived from an EMBL/GenBank/DDBJ whole genome shotgun (WGS) entry which is preliminary data.</text>
</comment>
<proteinExistence type="predicted"/>
<accession>A0AAV1TEC7</accession>
<dbReference type="Proteomes" id="UP001162060">
    <property type="component" value="Unassembled WGS sequence"/>
</dbReference>
<reference evidence="2" key="1">
    <citation type="submission" date="2024-01" db="EMBL/GenBank/DDBJ databases">
        <authorList>
            <person name="Webb A."/>
        </authorList>
    </citation>
    <scope>NUCLEOTIDE SEQUENCE</scope>
    <source>
        <strain evidence="2">Pm1</strain>
    </source>
</reference>
<evidence type="ECO:0000313" key="3">
    <source>
        <dbReference type="Proteomes" id="UP001162060"/>
    </source>
</evidence>